<accession>A0A835RRS3</accession>
<dbReference type="PIRSF" id="PIRSF000615">
    <property type="entry name" value="TyrPK_CSF1-R"/>
    <property type="match status" value="1"/>
</dbReference>
<evidence type="ECO:0000256" key="13">
    <source>
        <dbReference type="PIRSR" id="PIRSR000615-3"/>
    </source>
</evidence>
<evidence type="ECO:0000256" key="12">
    <source>
        <dbReference type="PIRSR" id="PIRSR000615-1"/>
    </source>
</evidence>
<dbReference type="GO" id="GO:0005524">
    <property type="term" value="F:ATP binding"/>
    <property type="evidence" value="ECO:0007669"/>
    <property type="project" value="UniProtKB-UniRule"/>
</dbReference>
<evidence type="ECO:0000256" key="15">
    <source>
        <dbReference type="RuleBase" id="RU000304"/>
    </source>
</evidence>
<keyword evidence="13" id="KW-0460">Magnesium</keyword>
<evidence type="ECO:0000256" key="4">
    <source>
        <dbReference type="ARBA" id="ARBA00022692"/>
    </source>
</evidence>
<dbReference type="InterPro" id="IPR045874">
    <property type="entry name" value="LRK10/LRL21-25-like"/>
</dbReference>
<dbReference type="Gene3D" id="3.30.200.20">
    <property type="entry name" value="Phosphorylase Kinase, domain 1"/>
    <property type="match status" value="1"/>
</dbReference>
<proteinExistence type="inferred from homology"/>
<dbReference type="InterPro" id="IPR011009">
    <property type="entry name" value="Kinase-like_dom_sf"/>
</dbReference>
<dbReference type="SMART" id="SM00220">
    <property type="entry name" value="S_TKc"/>
    <property type="match status" value="1"/>
</dbReference>
<dbReference type="SUPFAM" id="SSF56112">
    <property type="entry name" value="Protein kinase-like (PK-like)"/>
    <property type="match status" value="1"/>
</dbReference>
<evidence type="ECO:0000256" key="6">
    <source>
        <dbReference type="ARBA" id="ARBA00022741"/>
    </source>
</evidence>
<dbReference type="InterPro" id="IPR000719">
    <property type="entry name" value="Prot_kinase_dom"/>
</dbReference>
<evidence type="ECO:0000259" key="16">
    <source>
        <dbReference type="PROSITE" id="PS50011"/>
    </source>
</evidence>
<reference evidence="17 18" key="1">
    <citation type="journal article" date="2020" name="Nat. Food">
        <title>A phased Vanilla planifolia genome enables genetic improvement of flavour and production.</title>
        <authorList>
            <person name="Hasing T."/>
            <person name="Tang H."/>
            <person name="Brym M."/>
            <person name="Khazi F."/>
            <person name="Huang T."/>
            <person name="Chambers A.H."/>
        </authorList>
    </citation>
    <scope>NUCLEOTIDE SEQUENCE [LARGE SCALE GENOMIC DNA]</scope>
    <source>
        <tissue evidence="17">Leaf</tissue>
    </source>
</reference>
<protein>
    <recommendedName>
        <fullName evidence="16">Protein kinase domain-containing protein</fullName>
    </recommendedName>
</protein>
<evidence type="ECO:0000256" key="3">
    <source>
        <dbReference type="ARBA" id="ARBA00022679"/>
    </source>
</evidence>
<evidence type="ECO:0000313" key="17">
    <source>
        <dbReference type="EMBL" id="KAG0495568.1"/>
    </source>
</evidence>
<evidence type="ECO:0000256" key="10">
    <source>
        <dbReference type="ARBA" id="ARBA00023136"/>
    </source>
</evidence>
<evidence type="ECO:0000256" key="11">
    <source>
        <dbReference type="ARBA" id="ARBA00023180"/>
    </source>
</evidence>
<feature type="active site" description="Proton acceptor" evidence="12">
    <location>
        <position position="130"/>
    </location>
</feature>
<dbReference type="CDD" id="cd14066">
    <property type="entry name" value="STKc_IRAK"/>
    <property type="match status" value="1"/>
</dbReference>
<keyword evidence="8 14" id="KW-0067">ATP-binding</keyword>
<keyword evidence="13" id="KW-0479">Metal-binding</keyword>
<evidence type="ECO:0000256" key="1">
    <source>
        <dbReference type="ARBA" id="ARBA00004479"/>
    </source>
</evidence>
<dbReference type="PANTHER" id="PTHR27009">
    <property type="entry name" value="RUST RESISTANCE KINASE LR10-RELATED"/>
    <property type="match status" value="1"/>
</dbReference>
<dbReference type="Gene3D" id="1.10.510.10">
    <property type="entry name" value="Transferase(Phosphotransferase) domain 1"/>
    <property type="match status" value="1"/>
</dbReference>
<keyword evidence="10" id="KW-0472">Membrane</keyword>
<dbReference type="PROSITE" id="PS00107">
    <property type="entry name" value="PROTEIN_KINASE_ATP"/>
    <property type="match status" value="1"/>
</dbReference>
<keyword evidence="2 15" id="KW-0723">Serine/threonine-protein kinase</keyword>
<dbReference type="EMBL" id="JADCNL010000001">
    <property type="protein sequence ID" value="KAG0495568.1"/>
    <property type="molecule type" value="Genomic_DNA"/>
</dbReference>
<evidence type="ECO:0000256" key="14">
    <source>
        <dbReference type="PROSITE-ProRule" id="PRU10141"/>
    </source>
</evidence>
<organism evidence="17 18">
    <name type="scientific">Vanilla planifolia</name>
    <name type="common">Vanilla</name>
    <dbReference type="NCBI Taxonomy" id="51239"/>
    <lineage>
        <taxon>Eukaryota</taxon>
        <taxon>Viridiplantae</taxon>
        <taxon>Streptophyta</taxon>
        <taxon>Embryophyta</taxon>
        <taxon>Tracheophyta</taxon>
        <taxon>Spermatophyta</taxon>
        <taxon>Magnoliopsida</taxon>
        <taxon>Liliopsida</taxon>
        <taxon>Asparagales</taxon>
        <taxon>Orchidaceae</taxon>
        <taxon>Vanilloideae</taxon>
        <taxon>Vanilleae</taxon>
        <taxon>Vanilla</taxon>
    </lineage>
</organism>
<comment type="similarity">
    <text evidence="15">Belongs to the protein kinase superfamily.</text>
</comment>
<keyword evidence="5" id="KW-0732">Signal</keyword>
<keyword evidence="7" id="KW-0418">Kinase</keyword>
<evidence type="ECO:0000256" key="7">
    <source>
        <dbReference type="ARBA" id="ARBA00022777"/>
    </source>
</evidence>
<feature type="binding site" evidence="14">
    <location>
        <position position="31"/>
    </location>
    <ligand>
        <name>ATP</name>
        <dbReference type="ChEBI" id="CHEBI:30616"/>
    </ligand>
</feature>
<name>A0A835RRS3_VANPL</name>
<dbReference type="InterPro" id="IPR017441">
    <property type="entry name" value="Protein_kinase_ATP_BS"/>
</dbReference>
<keyword evidence="3" id="KW-0808">Transferase</keyword>
<feature type="domain" description="Protein kinase" evidence="16">
    <location>
        <begin position="3"/>
        <end position="293"/>
    </location>
</feature>
<dbReference type="GO" id="GO:0046872">
    <property type="term" value="F:metal ion binding"/>
    <property type="evidence" value="ECO:0007669"/>
    <property type="project" value="UniProtKB-KW"/>
</dbReference>
<keyword evidence="4" id="KW-0812">Transmembrane</keyword>
<dbReference type="AlphaFoldDB" id="A0A835RRS3"/>
<dbReference type="GO" id="GO:0004674">
    <property type="term" value="F:protein serine/threonine kinase activity"/>
    <property type="evidence" value="ECO:0007669"/>
    <property type="project" value="UniProtKB-KW"/>
</dbReference>
<keyword evidence="6 14" id="KW-0547">Nucleotide-binding</keyword>
<dbReference type="PROSITE" id="PS00108">
    <property type="entry name" value="PROTEIN_KINASE_ST"/>
    <property type="match status" value="1"/>
</dbReference>
<gene>
    <name evidence="17" type="ORF">HPP92_000259</name>
</gene>
<dbReference type="Proteomes" id="UP000636800">
    <property type="component" value="Chromosome 1"/>
</dbReference>
<comment type="caution">
    <text evidence="17">The sequence shown here is derived from an EMBL/GenBank/DDBJ whole genome shotgun (WGS) entry which is preliminary data.</text>
</comment>
<dbReference type="Pfam" id="PF00069">
    <property type="entry name" value="Pkinase"/>
    <property type="match status" value="1"/>
</dbReference>
<evidence type="ECO:0000256" key="8">
    <source>
        <dbReference type="ARBA" id="ARBA00022840"/>
    </source>
</evidence>
<dbReference type="GO" id="GO:0016020">
    <property type="term" value="C:membrane"/>
    <property type="evidence" value="ECO:0007669"/>
    <property type="project" value="UniProtKB-SubCell"/>
</dbReference>
<evidence type="ECO:0000256" key="9">
    <source>
        <dbReference type="ARBA" id="ARBA00022989"/>
    </source>
</evidence>
<dbReference type="PROSITE" id="PS50011">
    <property type="entry name" value="PROTEIN_KINASE_DOM"/>
    <property type="match status" value="1"/>
</dbReference>
<keyword evidence="11" id="KW-0325">Glycoprotein</keyword>
<keyword evidence="9" id="KW-1133">Transmembrane helix</keyword>
<dbReference type="InterPro" id="IPR008271">
    <property type="entry name" value="Ser/Thr_kinase_AS"/>
</dbReference>
<feature type="binding site" evidence="13">
    <location>
        <position position="135"/>
    </location>
    <ligand>
        <name>Mg(2+)</name>
        <dbReference type="ChEBI" id="CHEBI:18420"/>
    </ligand>
</feature>
<dbReference type="FunFam" id="3.30.200.20:FF:000178">
    <property type="entry name" value="serine/threonine-protein kinase PBS1-like"/>
    <property type="match status" value="1"/>
</dbReference>
<feature type="binding site" evidence="13">
    <location>
        <position position="148"/>
    </location>
    <ligand>
        <name>Mg(2+)</name>
        <dbReference type="ChEBI" id="CHEBI:18420"/>
    </ligand>
</feature>
<evidence type="ECO:0000313" key="18">
    <source>
        <dbReference type="Proteomes" id="UP000636800"/>
    </source>
</evidence>
<comment type="subcellular location">
    <subcellularLocation>
        <location evidence="1">Membrane</location>
        <topology evidence="1">Single-pass type I membrane protein</topology>
    </subcellularLocation>
</comment>
<evidence type="ECO:0000256" key="2">
    <source>
        <dbReference type="ARBA" id="ARBA00022527"/>
    </source>
</evidence>
<dbReference type="FunFam" id="1.10.510.10:FF:000590">
    <property type="entry name" value="PR5-like receptor kinase"/>
    <property type="match status" value="1"/>
</dbReference>
<sequence>MTGRFKHKLGQGGFGSVYKGELSNGIPVAVKMLESSTSNGEEFVNEVSTIGKIHHVHIVRLLGFCSQGTNRALVYEFMPNESLEKFIFMDEPKRKHHQFSMEKLQEIALGIAQGIEYLHQGCNQRILHFDIKPHNILLDYDFNPKISDFGLAKLCSKDQSIVTISAARGTMGYMAPEVYSRNFGSVSHKSDVYSFGVLLLEMIGKRRNVDPTMENHSEMYFPEWVYNKLMEGRSLGLGMGMEMDCTEEIIRKLAVIALWCIQWNPADRPSMTQAVQMLMRDFNSLDIPPRPFVPSSDLQDDI</sequence>
<keyword evidence="18" id="KW-1185">Reference proteome</keyword>
<evidence type="ECO:0000256" key="5">
    <source>
        <dbReference type="ARBA" id="ARBA00022729"/>
    </source>
</evidence>